<proteinExistence type="predicted"/>
<evidence type="ECO:0000313" key="2">
    <source>
        <dbReference type="Proteomes" id="UP000054843"/>
    </source>
</evidence>
<reference evidence="1 2" key="1">
    <citation type="submission" date="2015-01" db="EMBL/GenBank/DDBJ databases">
        <title>Evolution of Trichinella species and genotypes.</title>
        <authorList>
            <person name="Korhonen P.K."/>
            <person name="Edoardo P."/>
            <person name="Giuseppe L.R."/>
            <person name="Gasser R.B."/>
        </authorList>
    </citation>
    <scope>NUCLEOTIDE SEQUENCE [LARGE SCALE GENOMIC DNA]</scope>
    <source>
        <strain evidence="1">ISS1980</strain>
    </source>
</reference>
<organism evidence="1 2">
    <name type="scientific">Trichinella papuae</name>
    <dbReference type="NCBI Taxonomy" id="268474"/>
    <lineage>
        <taxon>Eukaryota</taxon>
        <taxon>Metazoa</taxon>
        <taxon>Ecdysozoa</taxon>
        <taxon>Nematoda</taxon>
        <taxon>Enoplea</taxon>
        <taxon>Dorylaimia</taxon>
        <taxon>Trichinellida</taxon>
        <taxon>Trichinellidae</taxon>
        <taxon>Trichinella</taxon>
    </lineage>
</organism>
<protein>
    <submittedName>
        <fullName evidence="1">Uncharacterized protein</fullName>
    </submittedName>
</protein>
<evidence type="ECO:0000313" key="1">
    <source>
        <dbReference type="EMBL" id="KRZ71024.1"/>
    </source>
</evidence>
<dbReference type="Proteomes" id="UP000054843">
    <property type="component" value="Unassembled WGS sequence"/>
</dbReference>
<gene>
    <name evidence="1" type="ORF">T10_4617</name>
</gene>
<accession>A0A0V1MHU4</accession>
<sequence length="91" mass="10655">MTTRTTANCRSRTWRTPIDEGEKFFTGMKHLKLNSDCITQDSVKQFTRHKITRVCENLVTLQMTTICISWSFLFAVPSTPKMCFYLKIEIQ</sequence>
<dbReference type="EMBL" id="JYDO01000103">
    <property type="protein sequence ID" value="KRZ71024.1"/>
    <property type="molecule type" value="Genomic_DNA"/>
</dbReference>
<name>A0A0V1MHU4_9BILA</name>
<keyword evidence="2" id="KW-1185">Reference proteome</keyword>
<comment type="caution">
    <text evidence="1">The sequence shown here is derived from an EMBL/GenBank/DDBJ whole genome shotgun (WGS) entry which is preliminary data.</text>
</comment>
<dbReference type="AlphaFoldDB" id="A0A0V1MHU4"/>